<keyword evidence="3" id="KW-1185">Reference proteome</keyword>
<dbReference type="Proteomes" id="UP000002058">
    <property type="component" value="Unassembled WGS sequence"/>
</dbReference>
<organism evidence="2 3">
    <name type="scientific">Uncinocarpus reesii (strain UAMH 1704)</name>
    <dbReference type="NCBI Taxonomy" id="336963"/>
    <lineage>
        <taxon>Eukaryota</taxon>
        <taxon>Fungi</taxon>
        <taxon>Dikarya</taxon>
        <taxon>Ascomycota</taxon>
        <taxon>Pezizomycotina</taxon>
        <taxon>Eurotiomycetes</taxon>
        <taxon>Eurotiomycetidae</taxon>
        <taxon>Onygenales</taxon>
        <taxon>Onygenaceae</taxon>
        <taxon>Uncinocarpus</taxon>
    </lineage>
</organism>
<reference evidence="3" key="1">
    <citation type="journal article" date="2009" name="Genome Res.">
        <title>Comparative genomic analyses of the human fungal pathogens Coccidioides and their relatives.</title>
        <authorList>
            <person name="Sharpton T.J."/>
            <person name="Stajich J.E."/>
            <person name="Rounsley S.D."/>
            <person name="Gardner M.J."/>
            <person name="Wortman J.R."/>
            <person name="Jordar V.S."/>
            <person name="Maiti R."/>
            <person name="Kodira C.D."/>
            <person name="Neafsey D.E."/>
            <person name="Zeng Q."/>
            <person name="Hung C.-Y."/>
            <person name="McMahan C."/>
            <person name="Muszewska A."/>
            <person name="Grynberg M."/>
            <person name="Mandel M.A."/>
            <person name="Kellner E.M."/>
            <person name="Barker B.M."/>
            <person name="Galgiani J.N."/>
            <person name="Orbach M.J."/>
            <person name="Kirkland T.N."/>
            <person name="Cole G.T."/>
            <person name="Henn M.R."/>
            <person name="Birren B.W."/>
            <person name="Taylor J.W."/>
        </authorList>
    </citation>
    <scope>NUCLEOTIDE SEQUENCE [LARGE SCALE GENOMIC DNA]</scope>
    <source>
        <strain evidence="3">UAMH 1704</strain>
    </source>
</reference>
<dbReference type="AlphaFoldDB" id="C4JL65"/>
<name>C4JL65_UNCRE</name>
<dbReference type="OrthoDB" id="9977870at2759"/>
<dbReference type="eggNOG" id="KOG1812">
    <property type="taxonomic scope" value="Eukaryota"/>
</dbReference>
<sequence>MSWSWKERMSGSRHSIASLSTCPTAYSISESEPSRSIADGRPSRHSLNLEGREKGFKFGIKHAISRIPSLRRRKGSTLSSPLSITRPEYSLIVDNGVDGMRLGNSLDISFADTLASKSTLAPIDEGSLRRSLESPDLKSMRAVHEAQVQSYLVFRKAVLKPILRNHSRVFEERKRGHIKAVDALVAQNSQMAIRIEENDLVTELALMEEFKREKQTLRSRIRHMEAYFNTPRANDTDPLQPPREYGKEYRDRLRQKLHELATIDSLHQSKIKVLRDIQAKRYEKALEKWEQAVHRLQASNEHDLRNLESRCREEKDAAIVWLEAKRARLKARWTFEERIIRRKLEIDTRESFGPLPELSFGDIRDDIPQSPGDSGNKGDD</sequence>
<gene>
    <name evidence="2" type="ORF">UREG_00400</name>
</gene>
<dbReference type="HOGENOM" id="CLU_042064_0_0_1"/>
<dbReference type="RefSeq" id="XP_002540887.1">
    <property type="nucleotide sequence ID" value="XM_002540841.1"/>
</dbReference>
<feature type="region of interest" description="Disordered" evidence="1">
    <location>
        <begin position="352"/>
        <end position="380"/>
    </location>
</feature>
<dbReference type="STRING" id="336963.C4JL65"/>
<dbReference type="OMA" id="HYETRDS"/>
<dbReference type="EMBL" id="CH476615">
    <property type="protein sequence ID" value="EEP75554.1"/>
    <property type="molecule type" value="Genomic_DNA"/>
</dbReference>
<evidence type="ECO:0000256" key="1">
    <source>
        <dbReference type="SAM" id="MobiDB-lite"/>
    </source>
</evidence>
<proteinExistence type="predicted"/>
<dbReference type="GeneID" id="8444483"/>
<accession>C4JL65</accession>
<protein>
    <submittedName>
        <fullName evidence="2">Uncharacterized protein</fullName>
    </submittedName>
</protein>
<dbReference type="KEGG" id="ure:UREG_00400"/>
<dbReference type="InParanoid" id="C4JL65"/>
<evidence type="ECO:0000313" key="2">
    <source>
        <dbReference type="EMBL" id="EEP75554.1"/>
    </source>
</evidence>
<evidence type="ECO:0000313" key="3">
    <source>
        <dbReference type="Proteomes" id="UP000002058"/>
    </source>
</evidence>
<dbReference type="VEuPathDB" id="FungiDB:UREG_00400"/>